<evidence type="ECO:0000313" key="3">
    <source>
        <dbReference type="Proteomes" id="UP001396334"/>
    </source>
</evidence>
<comment type="caution">
    <text evidence="2">The sequence shown here is derived from an EMBL/GenBank/DDBJ whole genome shotgun (WGS) entry which is preliminary data.</text>
</comment>
<dbReference type="Proteomes" id="UP001396334">
    <property type="component" value="Unassembled WGS sequence"/>
</dbReference>
<reference evidence="2 3" key="1">
    <citation type="journal article" date="2024" name="G3 (Bethesda)">
        <title>Genome assembly of Hibiscus sabdariffa L. provides insights into metabolisms of medicinal natural products.</title>
        <authorList>
            <person name="Kim T."/>
        </authorList>
    </citation>
    <scope>NUCLEOTIDE SEQUENCE [LARGE SCALE GENOMIC DNA]</scope>
    <source>
        <strain evidence="2">TK-2024</strain>
        <tissue evidence="2">Old leaves</tissue>
    </source>
</reference>
<feature type="compositionally biased region" description="Basic and acidic residues" evidence="1">
    <location>
        <begin position="78"/>
        <end position="91"/>
    </location>
</feature>
<evidence type="ECO:0000256" key="1">
    <source>
        <dbReference type="SAM" id="MobiDB-lite"/>
    </source>
</evidence>
<sequence>MELLHSIIVGRKINVGWIIIEETFKCIEKVDNNNLLFSLLISNICTWQGVPLLDSDETLVVKGTVITITTCRQLKGVESKEKGKGRVKESTPKPIATKSVPATPTSSDSIAFLTKVLQNHELFSISYQE</sequence>
<proteinExistence type="predicted"/>
<organism evidence="2 3">
    <name type="scientific">Hibiscus sabdariffa</name>
    <name type="common">roselle</name>
    <dbReference type="NCBI Taxonomy" id="183260"/>
    <lineage>
        <taxon>Eukaryota</taxon>
        <taxon>Viridiplantae</taxon>
        <taxon>Streptophyta</taxon>
        <taxon>Embryophyta</taxon>
        <taxon>Tracheophyta</taxon>
        <taxon>Spermatophyta</taxon>
        <taxon>Magnoliopsida</taxon>
        <taxon>eudicotyledons</taxon>
        <taxon>Gunneridae</taxon>
        <taxon>Pentapetalae</taxon>
        <taxon>rosids</taxon>
        <taxon>malvids</taxon>
        <taxon>Malvales</taxon>
        <taxon>Malvaceae</taxon>
        <taxon>Malvoideae</taxon>
        <taxon>Hibiscus</taxon>
    </lineage>
</organism>
<feature type="region of interest" description="Disordered" evidence="1">
    <location>
        <begin position="78"/>
        <end position="106"/>
    </location>
</feature>
<keyword evidence="3" id="KW-1185">Reference proteome</keyword>
<protein>
    <submittedName>
        <fullName evidence="2">Uncharacterized protein</fullName>
    </submittedName>
</protein>
<evidence type="ECO:0000313" key="2">
    <source>
        <dbReference type="EMBL" id="KAK9006800.1"/>
    </source>
</evidence>
<name>A0ABR2R1Y2_9ROSI</name>
<gene>
    <name evidence="2" type="ORF">V6N11_019131</name>
</gene>
<accession>A0ABR2R1Y2</accession>
<dbReference type="EMBL" id="JBBPBN010000028">
    <property type="protein sequence ID" value="KAK9006800.1"/>
    <property type="molecule type" value="Genomic_DNA"/>
</dbReference>